<organism evidence="2 3">
    <name type="scientific">Caldivirga maquilingensis (strain ATCC 700844 / DSM 13496 / JCM 10307 / IC-167)</name>
    <dbReference type="NCBI Taxonomy" id="397948"/>
    <lineage>
        <taxon>Archaea</taxon>
        <taxon>Thermoproteota</taxon>
        <taxon>Thermoprotei</taxon>
        <taxon>Thermoproteales</taxon>
        <taxon>Thermoproteaceae</taxon>
        <taxon>Caldivirga</taxon>
    </lineage>
</organism>
<sequence>MINATLLLMFIESLLIIIYKIWGNDNQRILNDVILFIGVVSLSLTVISLFNGSSINAVVRMEEYWGLVINTTAKVMITKSIALMVLNILGLFIYNTGLGYILSNIGLNLVFGRLIDLASEVLYIVFSYSQLMYIIYHMIHVIWVIAKAFEPVVALLAPLVMIRGIRSLIVPLIAVGLSLMMIPVYASSPLGYNNMNLINLVTLVNRTLDLVNYNGSIHVYVFNSPNALITGSICSVGFISYDESIMINENQPGCLITLNSTYVAWIKVPAAITVSTVNESMIPVTYINVHPMVNELITNGKVIALWRWIREPSAWLATSNNDTVVLRFNQTTMNNSIIMLWVYASKVNVHLGKTSNCSGEVLSINSSVVNGGLISRFNEFEEYALSYYNSSLTYGVVWLRNESIFNPITPNPPRDLNQYLINITCRGNGTIGGSITIVGSRLSTWGYEGNLLAYTSNLYEYFRSMNNDFHGSLLSEFMAIPSALSWLMYPLSIVGLLEALLILTGESTPLNTPIIRLTSELRNLIFLISNQSPRSLILSLMRIRRGKGGITDLSSITGENYSYYPANRQRIRGLLALYSRQGYLTHLSNHGLFGIYLKSKRNPYLSSLLRETVGSRRNPGLISRIRIRYLLARPLGPLELTENILLGDKWNRWVESREFLARRLIRNEALVFELYERGLLSSREAQRRIRYWFFRSIMEYRSRLRLISNKRSAYTALTYLTHGHSKDIISRLVDASNEVKLGKEHRVNRNDKLAVFTLLSLAMNPNAEAIVALVKSGLASVDKGKLMELMSIYRELTSPWVINYIGRVTEVLQKLKVSAETYRIIMNSVRKVSGIRRNLIKQYVRLNIKGVRFNYVNLNGLTPLRGLINTKNISNLAVYLLRDSTNIPSLFMNYLRDLSAGTLNIRRRSTLMNIIMEHAFSKGNVDIALISTSLGLHPATLIKEMLMTLDPLITVNTVRSIIRQGILDEDLKRELTAALTLNPNSSAYRRLYVRYLIRMSRFYEGAVNASDKAWLSGLMNQLDHMVTLFAESYIEKNIGDVKFKTALKLSKVNTVRGIMKLSTNDKTTYSTLLSITRIRRSIRFTGGKYLSGIKRS</sequence>
<dbReference type="eggNOG" id="arCOG13765">
    <property type="taxonomic scope" value="Archaea"/>
</dbReference>
<feature type="transmembrane region" description="Helical" evidence="1">
    <location>
        <begin position="6"/>
        <end position="22"/>
    </location>
</feature>
<gene>
    <name evidence="2" type="ordered locus">Cmaq_1735</name>
</gene>
<feature type="transmembrane region" description="Helical" evidence="1">
    <location>
        <begin position="114"/>
        <end position="135"/>
    </location>
</feature>
<feature type="transmembrane region" description="Helical" evidence="1">
    <location>
        <begin position="168"/>
        <end position="186"/>
    </location>
</feature>
<feature type="transmembrane region" description="Helical" evidence="1">
    <location>
        <begin position="29"/>
        <end position="50"/>
    </location>
</feature>
<reference evidence="2 3" key="1">
    <citation type="submission" date="2007-10" db="EMBL/GenBank/DDBJ databases">
        <title>Complete sequence of Caldivirga maquilingensis IC-167.</title>
        <authorList>
            <consortium name="US DOE Joint Genome Institute"/>
            <person name="Copeland A."/>
            <person name="Lucas S."/>
            <person name="Lapidus A."/>
            <person name="Barry K."/>
            <person name="Glavina del Rio T."/>
            <person name="Dalin E."/>
            <person name="Tice H."/>
            <person name="Pitluck S."/>
            <person name="Saunders E."/>
            <person name="Brettin T."/>
            <person name="Bruce D."/>
            <person name="Detter J.C."/>
            <person name="Han C."/>
            <person name="Schmutz J."/>
            <person name="Larimer F."/>
            <person name="Land M."/>
            <person name="Hauser L."/>
            <person name="Kyrpides N."/>
            <person name="Ivanova N."/>
            <person name="Biddle J.F."/>
            <person name="Zhang Z."/>
            <person name="Fitz-Gibbon S.T."/>
            <person name="Lowe T.M."/>
            <person name="Saltikov C."/>
            <person name="House C.H."/>
            <person name="Richardson P."/>
        </authorList>
    </citation>
    <scope>NUCLEOTIDE SEQUENCE [LARGE SCALE GENOMIC DNA]</scope>
    <source>
        <strain evidence="3">ATCC 700844 / DSM 13496 / JCM 10307 / IC-167</strain>
    </source>
</reference>
<protein>
    <submittedName>
        <fullName evidence="2">Uncharacterized protein</fullName>
    </submittedName>
</protein>
<keyword evidence="1" id="KW-0812">Transmembrane</keyword>
<keyword evidence="1" id="KW-1133">Transmembrane helix</keyword>
<evidence type="ECO:0000313" key="2">
    <source>
        <dbReference type="EMBL" id="ABW02558.1"/>
    </source>
</evidence>
<proteinExistence type="predicted"/>
<name>A8MAI1_CALMQ</name>
<keyword evidence="3" id="KW-1185">Reference proteome</keyword>
<dbReference type="STRING" id="397948.Cmaq_1735"/>
<evidence type="ECO:0000313" key="3">
    <source>
        <dbReference type="Proteomes" id="UP000001137"/>
    </source>
</evidence>
<dbReference type="HOGENOM" id="CLU_283809_0_0_2"/>
<dbReference type="KEGG" id="cma:Cmaq_1735"/>
<keyword evidence="1" id="KW-0472">Membrane</keyword>
<evidence type="ECO:0000256" key="1">
    <source>
        <dbReference type="SAM" id="Phobius"/>
    </source>
</evidence>
<dbReference type="Proteomes" id="UP000001137">
    <property type="component" value="Chromosome"/>
</dbReference>
<accession>A8MAI1</accession>
<dbReference type="AlphaFoldDB" id="A8MAI1"/>
<feature type="transmembrane region" description="Helical" evidence="1">
    <location>
        <begin position="81"/>
        <end position="102"/>
    </location>
</feature>
<dbReference type="EMBL" id="CP000852">
    <property type="protein sequence ID" value="ABW02558.1"/>
    <property type="molecule type" value="Genomic_DNA"/>
</dbReference>